<dbReference type="EMBL" id="JAHUTI010014465">
    <property type="protein sequence ID" value="MED6237257.1"/>
    <property type="molecule type" value="Genomic_DNA"/>
</dbReference>
<evidence type="ECO:0000313" key="1">
    <source>
        <dbReference type="EMBL" id="MED6237257.1"/>
    </source>
</evidence>
<keyword evidence="2" id="KW-1185">Reference proteome</keyword>
<comment type="caution">
    <text evidence="1">The sequence shown here is derived from an EMBL/GenBank/DDBJ whole genome shotgun (WGS) entry which is preliminary data.</text>
</comment>
<protein>
    <submittedName>
        <fullName evidence="1">Uncharacterized protein</fullName>
    </submittedName>
</protein>
<organism evidence="1 2">
    <name type="scientific">Ataeniobius toweri</name>
    <dbReference type="NCBI Taxonomy" id="208326"/>
    <lineage>
        <taxon>Eukaryota</taxon>
        <taxon>Metazoa</taxon>
        <taxon>Chordata</taxon>
        <taxon>Craniata</taxon>
        <taxon>Vertebrata</taxon>
        <taxon>Euteleostomi</taxon>
        <taxon>Actinopterygii</taxon>
        <taxon>Neopterygii</taxon>
        <taxon>Teleostei</taxon>
        <taxon>Neoteleostei</taxon>
        <taxon>Acanthomorphata</taxon>
        <taxon>Ovalentaria</taxon>
        <taxon>Atherinomorphae</taxon>
        <taxon>Cyprinodontiformes</taxon>
        <taxon>Goodeidae</taxon>
        <taxon>Ataeniobius</taxon>
    </lineage>
</organism>
<sequence length="117" mass="13713">MHNRLHFTQSDLSDQQKRESRLWRSKHIFSPQRDEPVLPFTAVQCVCSFYLQDHLRNRSLTGLGMSTSECPQPHICSVYEKQVLKTYNGPDSCFGQSRYKISMVISQIQSKRRNTDF</sequence>
<dbReference type="Proteomes" id="UP001345963">
    <property type="component" value="Unassembled WGS sequence"/>
</dbReference>
<accession>A0ABU7AGF0</accession>
<evidence type="ECO:0000313" key="2">
    <source>
        <dbReference type="Proteomes" id="UP001345963"/>
    </source>
</evidence>
<gene>
    <name evidence="1" type="ORF">ATANTOWER_021537</name>
</gene>
<reference evidence="1 2" key="1">
    <citation type="submission" date="2021-07" db="EMBL/GenBank/DDBJ databases">
        <authorList>
            <person name="Palmer J.M."/>
        </authorList>
    </citation>
    <scope>NUCLEOTIDE SEQUENCE [LARGE SCALE GENOMIC DNA]</scope>
    <source>
        <strain evidence="1 2">AT_MEX2019</strain>
        <tissue evidence="1">Muscle</tissue>
    </source>
</reference>
<proteinExistence type="predicted"/>
<name>A0ABU7AGF0_9TELE</name>